<dbReference type="PANTHER" id="PTHR30346">
    <property type="entry name" value="TRANSCRIPTIONAL DUAL REGULATOR HCAR-RELATED"/>
    <property type="match status" value="1"/>
</dbReference>
<dbReference type="SUPFAM" id="SSF53850">
    <property type="entry name" value="Periplasmic binding protein-like II"/>
    <property type="match status" value="1"/>
</dbReference>
<dbReference type="PANTHER" id="PTHR30346:SF29">
    <property type="entry name" value="LYSR SUBSTRATE-BINDING"/>
    <property type="match status" value="1"/>
</dbReference>
<dbReference type="EMBL" id="JAAXKY010000029">
    <property type="protein sequence ID" value="NMH77758.1"/>
    <property type="molecule type" value="Genomic_DNA"/>
</dbReference>
<name>A0ABX1RBJ1_9PSEU</name>
<dbReference type="Gene3D" id="3.40.190.10">
    <property type="entry name" value="Periplasmic binding protein-like II"/>
    <property type="match status" value="2"/>
</dbReference>
<evidence type="ECO:0000256" key="3">
    <source>
        <dbReference type="ARBA" id="ARBA00023125"/>
    </source>
</evidence>
<dbReference type="PROSITE" id="PS50931">
    <property type="entry name" value="HTH_LYSR"/>
    <property type="match status" value="1"/>
</dbReference>
<dbReference type="Gene3D" id="1.10.10.10">
    <property type="entry name" value="Winged helix-like DNA-binding domain superfamily/Winged helix DNA-binding domain"/>
    <property type="match status" value="1"/>
</dbReference>
<dbReference type="InterPro" id="IPR036388">
    <property type="entry name" value="WH-like_DNA-bd_sf"/>
</dbReference>
<dbReference type="InterPro" id="IPR005119">
    <property type="entry name" value="LysR_subst-bd"/>
</dbReference>
<keyword evidence="3" id="KW-0238">DNA-binding</keyword>
<comment type="similarity">
    <text evidence="1">Belongs to the LysR transcriptional regulatory family.</text>
</comment>
<evidence type="ECO:0000313" key="6">
    <source>
        <dbReference type="EMBL" id="NMH77758.1"/>
    </source>
</evidence>
<dbReference type="SUPFAM" id="SSF46785">
    <property type="entry name" value="Winged helix' DNA-binding domain"/>
    <property type="match status" value="1"/>
</dbReference>
<accession>A0ABX1RBJ1</accession>
<proteinExistence type="inferred from homology"/>
<feature type="domain" description="HTH lysR-type" evidence="5">
    <location>
        <begin position="4"/>
        <end position="61"/>
    </location>
</feature>
<dbReference type="Pfam" id="PF00126">
    <property type="entry name" value="HTH_1"/>
    <property type="match status" value="1"/>
</dbReference>
<reference evidence="6 7" key="1">
    <citation type="submission" date="2020-04" db="EMBL/GenBank/DDBJ databases">
        <authorList>
            <person name="Klaysubun C."/>
            <person name="Duangmal K."/>
            <person name="Lipun K."/>
        </authorList>
    </citation>
    <scope>NUCLEOTIDE SEQUENCE [LARGE SCALE GENOMIC DNA]</scope>
    <source>
        <strain evidence="6 7">JCM 11839</strain>
    </source>
</reference>
<sequence>MGSMEIRELRAFVVVVEEGGLSAAARKLHVSQSALSQTINSLERRLGARLLVRSHAGSRTTEAGATLLREARGLIEHHDRVTAAMAAVTTAAESQVTAGRIRVGAPLELPLDLLPRALGELAKAYPDTRVTVVHASGTTQLAALRAGELDVGLVRDRPTDPQLDVVLAVREAMGVILSASRAEEIRGDAGVHLHRLAGLHWMGFARSDSPAWHDQVTATLRAQGIVVDDQPTDDRPVTPEVKLAGIGTGRAFGLASPGWGQPLPAGLEWYPLVDNPVVRQTWAVWPAATRHRDVAALISALDITAP</sequence>
<dbReference type="InterPro" id="IPR036390">
    <property type="entry name" value="WH_DNA-bd_sf"/>
</dbReference>
<dbReference type="Pfam" id="PF03466">
    <property type="entry name" value="LysR_substrate"/>
    <property type="match status" value="1"/>
</dbReference>
<keyword evidence="4" id="KW-0804">Transcription</keyword>
<comment type="caution">
    <text evidence="6">The sequence shown here is derived from an EMBL/GenBank/DDBJ whole genome shotgun (WGS) entry which is preliminary data.</text>
</comment>
<evidence type="ECO:0000256" key="2">
    <source>
        <dbReference type="ARBA" id="ARBA00023015"/>
    </source>
</evidence>
<keyword evidence="7" id="KW-1185">Reference proteome</keyword>
<evidence type="ECO:0000256" key="4">
    <source>
        <dbReference type="ARBA" id="ARBA00023163"/>
    </source>
</evidence>
<keyword evidence="2" id="KW-0805">Transcription regulation</keyword>
<dbReference type="PRINTS" id="PR00039">
    <property type="entry name" value="HTHLYSR"/>
</dbReference>
<dbReference type="Proteomes" id="UP001296706">
    <property type="component" value="Unassembled WGS sequence"/>
</dbReference>
<organism evidence="6 7">
    <name type="scientific">Pseudonocardia xinjiangensis</name>
    <dbReference type="NCBI Taxonomy" id="75289"/>
    <lineage>
        <taxon>Bacteria</taxon>
        <taxon>Bacillati</taxon>
        <taxon>Actinomycetota</taxon>
        <taxon>Actinomycetes</taxon>
        <taxon>Pseudonocardiales</taxon>
        <taxon>Pseudonocardiaceae</taxon>
        <taxon>Pseudonocardia</taxon>
    </lineage>
</organism>
<dbReference type="InterPro" id="IPR000847">
    <property type="entry name" value="LysR_HTH_N"/>
</dbReference>
<protein>
    <submittedName>
        <fullName evidence="6">LysR family transcriptional regulator</fullName>
    </submittedName>
</protein>
<evidence type="ECO:0000259" key="5">
    <source>
        <dbReference type="PROSITE" id="PS50931"/>
    </source>
</evidence>
<evidence type="ECO:0000313" key="7">
    <source>
        <dbReference type="Proteomes" id="UP001296706"/>
    </source>
</evidence>
<gene>
    <name evidence="6" type="ORF">HF577_11770</name>
</gene>
<evidence type="ECO:0000256" key="1">
    <source>
        <dbReference type="ARBA" id="ARBA00009437"/>
    </source>
</evidence>